<evidence type="ECO:0000313" key="1">
    <source>
        <dbReference type="EMBL" id="RDY30022.1"/>
    </source>
</evidence>
<dbReference type="AlphaFoldDB" id="A0A371JB85"/>
<gene>
    <name evidence="1" type="ORF">CG710_016950</name>
</gene>
<evidence type="ECO:0000313" key="2">
    <source>
        <dbReference type="Proteomes" id="UP000216411"/>
    </source>
</evidence>
<protein>
    <submittedName>
        <fullName evidence="1">Uncharacterized protein</fullName>
    </submittedName>
</protein>
<proteinExistence type="predicted"/>
<dbReference type="EMBL" id="NOKA02000052">
    <property type="protein sequence ID" value="RDY30022.1"/>
    <property type="molecule type" value="Genomic_DNA"/>
</dbReference>
<name>A0A371JB85_9FIRM</name>
<dbReference type="Proteomes" id="UP000216411">
    <property type="component" value="Unassembled WGS sequence"/>
</dbReference>
<organism evidence="1 2">
    <name type="scientific">Lachnotalea glycerini</name>
    <dbReference type="NCBI Taxonomy" id="1763509"/>
    <lineage>
        <taxon>Bacteria</taxon>
        <taxon>Bacillati</taxon>
        <taxon>Bacillota</taxon>
        <taxon>Clostridia</taxon>
        <taxon>Lachnospirales</taxon>
        <taxon>Lachnospiraceae</taxon>
        <taxon>Lachnotalea</taxon>
    </lineage>
</organism>
<accession>A0A371JB85</accession>
<comment type="caution">
    <text evidence="1">The sequence shown here is derived from an EMBL/GenBank/DDBJ whole genome shotgun (WGS) entry which is preliminary data.</text>
</comment>
<keyword evidence="2" id="KW-1185">Reference proteome</keyword>
<sequence length="85" mass="10195">MIIVYKLIKEVDRIVNRKCSRAYVQDDYSKNFLKLQEIHKNYMLQVEVLALLRRKIPYLTDFEVEIDTATLENNTPVQVHLLMIR</sequence>
<reference evidence="1 2" key="1">
    <citation type="journal article" date="2017" name="Genome Announc.">
        <title>Draft Genome Sequence of a Sporulating and Motile Strain of Lachnotalea glycerini Isolated from Water in Quebec City, Canada.</title>
        <authorList>
            <person name="Maheux A.F."/>
            <person name="Boudreau D.K."/>
            <person name="Berube E."/>
            <person name="Boissinot M."/>
            <person name="Raymond F."/>
            <person name="Brodeur S."/>
            <person name="Corbeil J."/>
            <person name="Isabel S."/>
            <person name="Omar R.F."/>
            <person name="Bergeron M.G."/>
        </authorList>
    </citation>
    <scope>NUCLEOTIDE SEQUENCE [LARGE SCALE GENOMIC DNA]</scope>
    <source>
        <strain evidence="1 2">CCRI-19302</strain>
    </source>
</reference>